<gene>
    <name evidence="3" type="ORF">SAMN04488113_1488</name>
</gene>
<dbReference type="PANTHER" id="PTHR46797:SF1">
    <property type="entry name" value="METHYLPHOSPHONATE SYNTHASE"/>
    <property type="match status" value="1"/>
</dbReference>
<dbReference type="AlphaFoldDB" id="A0A1H6VAQ7"/>
<protein>
    <submittedName>
        <fullName evidence="3">DNA-binding transcriptional regulator, XRE-family HTH domain</fullName>
    </submittedName>
</protein>
<feature type="domain" description="HTH cro/C1-type" evidence="2">
    <location>
        <begin position="11"/>
        <end position="65"/>
    </location>
</feature>
<dbReference type="Pfam" id="PF01381">
    <property type="entry name" value="HTH_3"/>
    <property type="match status" value="1"/>
</dbReference>
<dbReference type="InterPro" id="IPR001387">
    <property type="entry name" value="Cro/C1-type_HTH"/>
</dbReference>
<dbReference type="SUPFAM" id="SSF47413">
    <property type="entry name" value="lambda repressor-like DNA-binding domains"/>
    <property type="match status" value="1"/>
</dbReference>
<keyword evidence="1 3" id="KW-0238">DNA-binding</keyword>
<dbReference type="STRING" id="1130080.SAMN04488113_1488"/>
<dbReference type="CDD" id="cd00093">
    <property type="entry name" value="HTH_XRE"/>
    <property type="match status" value="1"/>
</dbReference>
<dbReference type="Proteomes" id="UP000198564">
    <property type="component" value="Unassembled WGS sequence"/>
</dbReference>
<dbReference type="GO" id="GO:0005829">
    <property type="term" value="C:cytosol"/>
    <property type="evidence" value="ECO:0007669"/>
    <property type="project" value="TreeGrafter"/>
</dbReference>
<organism evidence="3 4">
    <name type="scientific">Alkalibacterium gilvum</name>
    <dbReference type="NCBI Taxonomy" id="1130080"/>
    <lineage>
        <taxon>Bacteria</taxon>
        <taxon>Bacillati</taxon>
        <taxon>Bacillota</taxon>
        <taxon>Bacilli</taxon>
        <taxon>Lactobacillales</taxon>
        <taxon>Carnobacteriaceae</taxon>
        <taxon>Alkalibacterium</taxon>
    </lineage>
</organism>
<dbReference type="PROSITE" id="PS50943">
    <property type="entry name" value="HTH_CROC1"/>
    <property type="match status" value="1"/>
</dbReference>
<accession>A0A1H6VAQ7</accession>
<keyword evidence="4" id="KW-1185">Reference proteome</keyword>
<proteinExistence type="predicted"/>
<evidence type="ECO:0000259" key="2">
    <source>
        <dbReference type="PROSITE" id="PS50943"/>
    </source>
</evidence>
<dbReference type="GO" id="GO:0003677">
    <property type="term" value="F:DNA binding"/>
    <property type="evidence" value="ECO:0007669"/>
    <property type="project" value="UniProtKB-KW"/>
</dbReference>
<evidence type="ECO:0000313" key="3">
    <source>
        <dbReference type="EMBL" id="SEJ00906.1"/>
    </source>
</evidence>
<dbReference type="OrthoDB" id="6386941at2"/>
<dbReference type="SMART" id="SM00530">
    <property type="entry name" value="HTH_XRE"/>
    <property type="match status" value="1"/>
</dbReference>
<dbReference type="RefSeq" id="WP_091636461.1">
    <property type="nucleotide sequence ID" value="NZ_FNYW01000048.1"/>
</dbReference>
<dbReference type="EMBL" id="FNYW01000048">
    <property type="protein sequence ID" value="SEJ00906.1"/>
    <property type="molecule type" value="Genomic_DNA"/>
</dbReference>
<dbReference type="GO" id="GO:0003700">
    <property type="term" value="F:DNA-binding transcription factor activity"/>
    <property type="evidence" value="ECO:0007669"/>
    <property type="project" value="TreeGrafter"/>
</dbReference>
<dbReference type="InterPro" id="IPR010982">
    <property type="entry name" value="Lambda_DNA-bd_dom_sf"/>
</dbReference>
<dbReference type="PANTHER" id="PTHR46797">
    <property type="entry name" value="HTH-TYPE TRANSCRIPTIONAL REGULATOR"/>
    <property type="match status" value="1"/>
</dbReference>
<sequence length="75" mass="8685">MKLEQAFGSVLRKKRLEKNYTQEALAHSCKVDRTFIGLLERSKRQPTITTIFKLCKALDVKPSEIFIEIESMVDL</sequence>
<evidence type="ECO:0000313" key="4">
    <source>
        <dbReference type="Proteomes" id="UP000198564"/>
    </source>
</evidence>
<name>A0A1H6VAQ7_9LACT</name>
<evidence type="ECO:0000256" key="1">
    <source>
        <dbReference type="ARBA" id="ARBA00023125"/>
    </source>
</evidence>
<reference evidence="4" key="1">
    <citation type="submission" date="2016-10" db="EMBL/GenBank/DDBJ databases">
        <authorList>
            <person name="Varghese N."/>
            <person name="Submissions S."/>
        </authorList>
    </citation>
    <scope>NUCLEOTIDE SEQUENCE [LARGE SCALE GENOMIC DNA]</scope>
    <source>
        <strain evidence="4">DSM 25751</strain>
    </source>
</reference>
<dbReference type="InterPro" id="IPR050807">
    <property type="entry name" value="TransReg_Diox_bact_type"/>
</dbReference>
<dbReference type="Gene3D" id="1.10.260.40">
    <property type="entry name" value="lambda repressor-like DNA-binding domains"/>
    <property type="match status" value="1"/>
</dbReference>